<dbReference type="NCBIfam" id="TIGR01449">
    <property type="entry name" value="PGP_bact"/>
    <property type="match status" value="1"/>
</dbReference>
<comment type="pathway">
    <text evidence="3 10">Organic acid metabolism; glycolate biosynthesis; glycolate from 2-phosphoglycolate: step 1/1.</text>
</comment>
<evidence type="ECO:0000313" key="12">
    <source>
        <dbReference type="Proteomes" id="UP001349262"/>
    </source>
</evidence>
<dbReference type="Proteomes" id="UP001349262">
    <property type="component" value="Unassembled WGS sequence"/>
</dbReference>
<feature type="binding site" evidence="10">
    <location>
        <position position="21"/>
    </location>
    <ligand>
        <name>Mg(2+)</name>
        <dbReference type="ChEBI" id="CHEBI:18420"/>
    </ligand>
</feature>
<evidence type="ECO:0000256" key="2">
    <source>
        <dbReference type="ARBA" id="ARBA00001946"/>
    </source>
</evidence>
<accession>A0ABU7TCP9</accession>
<comment type="similarity">
    <text evidence="4 10">Belongs to the HAD-like hydrolase superfamily. CbbY/CbbZ/Gph/YieH family.</text>
</comment>
<keyword evidence="8 10" id="KW-0460">Magnesium</keyword>
<dbReference type="PRINTS" id="PR00413">
    <property type="entry name" value="HADHALOGNASE"/>
</dbReference>
<feature type="binding site" evidence="10">
    <location>
        <position position="183"/>
    </location>
    <ligand>
        <name>Mg(2+)</name>
        <dbReference type="ChEBI" id="CHEBI:18420"/>
    </ligand>
</feature>
<evidence type="ECO:0000256" key="10">
    <source>
        <dbReference type="HAMAP-Rule" id="MF_00495"/>
    </source>
</evidence>
<comment type="function">
    <text evidence="10">Specifically catalyzes the dephosphorylation of 2-phosphoglycolate. Is involved in the dissimilation of the intracellular 2-phosphoglycolate formed during the DNA repair of 3'-phosphoglycolate ends, a major class of DNA lesions induced by oxidative stress.</text>
</comment>
<dbReference type="SFLD" id="SFLDG01129">
    <property type="entry name" value="C1.5:_HAD__Beta-PGM__Phosphata"/>
    <property type="match status" value="1"/>
</dbReference>
<proteinExistence type="inferred from homology"/>
<dbReference type="SFLD" id="SFLDS00003">
    <property type="entry name" value="Haloacid_Dehalogenase"/>
    <property type="match status" value="1"/>
</dbReference>
<sequence length="242" mass="25224">MNAHSPLPPGAPSSGSIVVFDLDGTLAETAGDLIGTLNVILAREGHAALPLEQARDLLGAGARALIQRGFAVAGASLTPERLETLFQDFLAYYGDHLTDNSTLFPGVVEALDRLEAEGFRLAICTNKMESHAVALLDALGIGHRFRTIVGKDTFAFSKPDPRHITATVERAGGDPTQAVMVGDSKADVAAAQAAGIPVVGVTFGYTPVPMRDLAPDWVIEHFDELPGAVAALVPLAAVKPAA</sequence>
<dbReference type="Pfam" id="PF13419">
    <property type="entry name" value="HAD_2"/>
    <property type="match status" value="1"/>
</dbReference>
<evidence type="ECO:0000256" key="1">
    <source>
        <dbReference type="ARBA" id="ARBA00000830"/>
    </source>
</evidence>
<dbReference type="InterPro" id="IPR037512">
    <property type="entry name" value="PGPase_prok"/>
</dbReference>
<evidence type="ECO:0000313" key="11">
    <source>
        <dbReference type="EMBL" id="MEE7458390.1"/>
    </source>
</evidence>
<comment type="caution">
    <text evidence="11">The sequence shown here is derived from an EMBL/GenBank/DDBJ whole genome shotgun (WGS) entry which is preliminary data.</text>
</comment>
<dbReference type="InterPro" id="IPR023198">
    <property type="entry name" value="PGP-like_dom2"/>
</dbReference>
<keyword evidence="6 10" id="KW-0479">Metal-binding</keyword>
<reference evidence="11 12" key="1">
    <citation type="journal article" date="2012" name="Genet. Mol. Biol.">
        <title>Analysis of 16S rRNA and mxaF genes revealing insights into Methylobacterium niche-specific plant association.</title>
        <authorList>
            <person name="Dourado M.N."/>
            <person name="Andreote F.D."/>
            <person name="Dini-Andreote F."/>
            <person name="Conti R."/>
            <person name="Araujo J.M."/>
            <person name="Araujo W.L."/>
        </authorList>
    </citation>
    <scope>NUCLEOTIDE SEQUENCE [LARGE SCALE GENOMIC DNA]</scope>
    <source>
        <strain evidence="11 12">SR1.6/4</strain>
    </source>
</reference>
<dbReference type="PANTHER" id="PTHR43434">
    <property type="entry name" value="PHOSPHOGLYCOLATE PHOSPHATASE"/>
    <property type="match status" value="1"/>
</dbReference>
<evidence type="ECO:0000256" key="7">
    <source>
        <dbReference type="ARBA" id="ARBA00022801"/>
    </source>
</evidence>
<name>A0ABU7TCP9_9HYPH</name>
<dbReference type="SUPFAM" id="SSF56784">
    <property type="entry name" value="HAD-like"/>
    <property type="match status" value="1"/>
</dbReference>
<dbReference type="NCBIfam" id="TIGR01509">
    <property type="entry name" value="HAD-SF-IA-v3"/>
    <property type="match status" value="1"/>
</dbReference>
<evidence type="ECO:0000256" key="9">
    <source>
        <dbReference type="ARBA" id="ARBA00023277"/>
    </source>
</evidence>
<evidence type="ECO:0000256" key="6">
    <source>
        <dbReference type="ARBA" id="ARBA00022723"/>
    </source>
</evidence>
<gene>
    <name evidence="11" type="primary">gph</name>
    <name evidence="11" type="ORF">MRSR164_16915</name>
</gene>
<dbReference type="SFLD" id="SFLDG01135">
    <property type="entry name" value="C1.5.6:_HAD__Beta-PGM__Phospha"/>
    <property type="match status" value="1"/>
</dbReference>
<evidence type="ECO:0000256" key="3">
    <source>
        <dbReference type="ARBA" id="ARBA00004818"/>
    </source>
</evidence>
<keyword evidence="9 10" id="KW-0119">Carbohydrate metabolism</keyword>
<organism evidence="11 12">
    <name type="scientific">Methylobacterium radiotolerans</name>
    <dbReference type="NCBI Taxonomy" id="31998"/>
    <lineage>
        <taxon>Bacteria</taxon>
        <taxon>Pseudomonadati</taxon>
        <taxon>Pseudomonadota</taxon>
        <taxon>Alphaproteobacteria</taxon>
        <taxon>Hyphomicrobiales</taxon>
        <taxon>Methylobacteriaceae</taxon>
        <taxon>Methylobacterium</taxon>
    </lineage>
</organism>
<comment type="catalytic activity">
    <reaction evidence="1 10">
        <text>2-phosphoglycolate + H2O = glycolate + phosphate</text>
        <dbReference type="Rhea" id="RHEA:14369"/>
        <dbReference type="ChEBI" id="CHEBI:15377"/>
        <dbReference type="ChEBI" id="CHEBI:29805"/>
        <dbReference type="ChEBI" id="CHEBI:43474"/>
        <dbReference type="ChEBI" id="CHEBI:58033"/>
        <dbReference type="EC" id="3.1.3.18"/>
    </reaction>
</comment>
<dbReference type="PANTHER" id="PTHR43434:SF1">
    <property type="entry name" value="PHOSPHOGLYCOLATE PHOSPHATASE"/>
    <property type="match status" value="1"/>
</dbReference>
<dbReference type="InterPro" id="IPR023214">
    <property type="entry name" value="HAD_sf"/>
</dbReference>
<protein>
    <recommendedName>
        <fullName evidence="5 10">Phosphoglycolate phosphatase</fullName>
        <shortName evidence="10">PGP</shortName>
        <shortName evidence="10">PGPase</shortName>
        <ecNumber evidence="5 10">3.1.3.18</ecNumber>
    </recommendedName>
</protein>
<comment type="cofactor">
    <cofactor evidence="2 10">
        <name>Mg(2+)</name>
        <dbReference type="ChEBI" id="CHEBI:18420"/>
    </cofactor>
</comment>
<keyword evidence="12" id="KW-1185">Reference proteome</keyword>
<dbReference type="InterPro" id="IPR036412">
    <property type="entry name" value="HAD-like_sf"/>
</dbReference>
<dbReference type="Gene3D" id="1.10.150.240">
    <property type="entry name" value="Putative phosphatase, domain 2"/>
    <property type="match status" value="1"/>
</dbReference>
<dbReference type="NCBIfam" id="TIGR01549">
    <property type="entry name" value="HAD-SF-IA-v1"/>
    <property type="match status" value="1"/>
</dbReference>
<dbReference type="Gene3D" id="3.40.50.1000">
    <property type="entry name" value="HAD superfamily/HAD-like"/>
    <property type="match status" value="1"/>
</dbReference>
<dbReference type="HAMAP" id="MF_00495">
    <property type="entry name" value="GPH_hydrolase_bact"/>
    <property type="match status" value="1"/>
</dbReference>
<evidence type="ECO:0000256" key="8">
    <source>
        <dbReference type="ARBA" id="ARBA00022842"/>
    </source>
</evidence>
<dbReference type="EMBL" id="MLBY01000005">
    <property type="protein sequence ID" value="MEE7458390.1"/>
    <property type="molecule type" value="Genomic_DNA"/>
</dbReference>
<feature type="active site" description="Nucleophile" evidence="10">
    <location>
        <position position="21"/>
    </location>
</feature>
<dbReference type="EC" id="3.1.3.18" evidence="5 10"/>
<dbReference type="InterPro" id="IPR041492">
    <property type="entry name" value="HAD_2"/>
</dbReference>
<dbReference type="InterPro" id="IPR050155">
    <property type="entry name" value="HAD-like_hydrolase_sf"/>
</dbReference>
<evidence type="ECO:0000256" key="5">
    <source>
        <dbReference type="ARBA" id="ARBA00013078"/>
    </source>
</evidence>
<keyword evidence="7 10" id="KW-0378">Hydrolase</keyword>
<feature type="binding site" evidence="10">
    <location>
        <position position="23"/>
    </location>
    <ligand>
        <name>Mg(2+)</name>
        <dbReference type="ChEBI" id="CHEBI:18420"/>
    </ligand>
</feature>
<evidence type="ECO:0000256" key="4">
    <source>
        <dbReference type="ARBA" id="ARBA00006171"/>
    </source>
</evidence>
<dbReference type="InterPro" id="IPR006439">
    <property type="entry name" value="HAD-SF_hydro_IA"/>
</dbReference>